<dbReference type="InterPro" id="IPR050959">
    <property type="entry name" value="MarA-like"/>
</dbReference>
<protein>
    <submittedName>
        <fullName evidence="5">Transcriptional regulator, AraC family</fullName>
    </submittedName>
</protein>
<reference evidence="5" key="1">
    <citation type="submission" date="2009-12" db="EMBL/GenBank/DDBJ databases">
        <authorList>
            <person name="Weinstock G."/>
            <person name="Sodergren E."/>
            <person name="Clifton S."/>
            <person name="Fulton L."/>
            <person name="Fulton B."/>
            <person name="Courtney L."/>
            <person name="Fronick C."/>
            <person name="Harrison M."/>
            <person name="Strong C."/>
            <person name="Farmer C."/>
            <person name="Delahaunty K."/>
            <person name="Markovic C."/>
            <person name="Hall O."/>
            <person name="Minx P."/>
            <person name="Tomlinson C."/>
            <person name="Mitreva M."/>
            <person name="Nelson J."/>
            <person name="Hou S."/>
            <person name="Wollam A."/>
            <person name="Pepin K.H."/>
            <person name="Johnson M."/>
            <person name="Bhonagiri V."/>
            <person name="Nash W.E."/>
            <person name="Warren W."/>
            <person name="Chinwalla A."/>
            <person name="Mardis E.R."/>
            <person name="Wilson R.K."/>
        </authorList>
    </citation>
    <scope>NUCLEOTIDE SEQUENCE [LARGE SCALE GENOMIC DNA]</scope>
    <source>
        <strain evidence="5">DSM 4541</strain>
    </source>
</reference>
<dbReference type="Gene3D" id="1.10.10.60">
    <property type="entry name" value="Homeodomain-like"/>
    <property type="match status" value="2"/>
</dbReference>
<gene>
    <name evidence="5" type="ORF">PROVRUST_08080</name>
</gene>
<evidence type="ECO:0000256" key="2">
    <source>
        <dbReference type="ARBA" id="ARBA00023125"/>
    </source>
</evidence>
<dbReference type="PROSITE" id="PS01124">
    <property type="entry name" value="HTH_ARAC_FAMILY_2"/>
    <property type="match status" value="1"/>
</dbReference>
<accession>D1P760</accession>
<dbReference type="STRING" id="500637.PROVRUST_08080"/>
<dbReference type="Gene3D" id="3.20.80.10">
    <property type="entry name" value="Regulatory factor, effector binding domain"/>
    <property type="match status" value="1"/>
</dbReference>
<dbReference type="eggNOG" id="COG2207">
    <property type="taxonomic scope" value="Bacteria"/>
</dbReference>
<sequence length="292" mass="33922">MIKNLIVNSVTQYIEENIEIKHIDIEGLVSYSGYSRRYLQKIFKNKIGFSIGKYIQLRRISRAAVLLRLTSLSLSSISTRLCYDSQQTFTREFKKNTGYTPLQYRNNKLLTFQGMIGHRDTNDLFPYPKLYHIDKKTIDGFLFKHKEKLPYTGEQSKVRLREINKRLISAKTVYLSNKISLGKDFNNGVLITTIIWTNSEQVNTQFEINSGLYAGFLFTGSHKSYSHFIYHIYMNLLPFYNLTKRDEFDIEIISKEDNTCTSFSFQCYIPVLENDQLDLPCDVSSLPAIPGC</sequence>
<dbReference type="InterPro" id="IPR018060">
    <property type="entry name" value="HTH_AraC"/>
</dbReference>
<organism evidence="5 6">
    <name type="scientific">Providencia rustigianii DSM 4541</name>
    <dbReference type="NCBI Taxonomy" id="500637"/>
    <lineage>
        <taxon>Bacteria</taxon>
        <taxon>Pseudomonadati</taxon>
        <taxon>Pseudomonadota</taxon>
        <taxon>Gammaproteobacteria</taxon>
        <taxon>Enterobacterales</taxon>
        <taxon>Morganellaceae</taxon>
        <taxon>Providencia</taxon>
    </lineage>
</organism>
<dbReference type="InterPro" id="IPR011256">
    <property type="entry name" value="Reg_factor_effector_dom_sf"/>
</dbReference>
<dbReference type="SUPFAM" id="SSF55136">
    <property type="entry name" value="Probable bacterial effector-binding domain"/>
    <property type="match status" value="1"/>
</dbReference>
<dbReference type="Pfam" id="PF12833">
    <property type="entry name" value="HTH_18"/>
    <property type="match status" value="1"/>
</dbReference>
<keyword evidence="2" id="KW-0238">DNA-binding</keyword>
<dbReference type="SUPFAM" id="SSF46689">
    <property type="entry name" value="Homeodomain-like"/>
    <property type="match status" value="1"/>
</dbReference>
<dbReference type="SMART" id="SM00342">
    <property type="entry name" value="HTH_ARAC"/>
    <property type="match status" value="1"/>
</dbReference>
<keyword evidence="3" id="KW-0804">Transcription</keyword>
<dbReference type="RefSeq" id="WP_006816075.1">
    <property type="nucleotide sequence ID" value="NZ_GG703821.1"/>
</dbReference>
<name>D1P760_9GAMM</name>
<evidence type="ECO:0000313" key="5">
    <source>
        <dbReference type="EMBL" id="EFB70907.1"/>
    </source>
</evidence>
<dbReference type="GO" id="GO:0003700">
    <property type="term" value="F:DNA-binding transcription factor activity"/>
    <property type="evidence" value="ECO:0007669"/>
    <property type="project" value="InterPro"/>
</dbReference>
<dbReference type="HOGENOM" id="CLU_000445_81_1_6"/>
<evidence type="ECO:0000313" key="6">
    <source>
        <dbReference type="Proteomes" id="UP000005512"/>
    </source>
</evidence>
<dbReference type="EMBL" id="ABXV02000046">
    <property type="protein sequence ID" value="EFB70907.1"/>
    <property type="molecule type" value="Genomic_DNA"/>
</dbReference>
<comment type="caution">
    <text evidence="5">The sequence shown here is derived from an EMBL/GenBank/DDBJ whole genome shotgun (WGS) entry which is preliminary data.</text>
</comment>
<keyword evidence="1" id="KW-0805">Transcription regulation</keyword>
<dbReference type="GO" id="GO:0043565">
    <property type="term" value="F:sequence-specific DNA binding"/>
    <property type="evidence" value="ECO:0007669"/>
    <property type="project" value="InterPro"/>
</dbReference>
<dbReference type="PANTHER" id="PTHR47504:SF3">
    <property type="entry name" value="HTH-TYPE TRANSCRIPTIONAL REGULATOR YKGA-RELATED"/>
    <property type="match status" value="1"/>
</dbReference>
<keyword evidence="6" id="KW-1185">Reference proteome</keyword>
<feature type="domain" description="HTH araC/xylS-type" evidence="4">
    <location>
        <begin position="8"/>
        <end position="107"/>
    </location>
</feature>
<evidence type="ECO:0000256" key="1">
    <source>
        <dbReference type="ARBA" id="ARBA00023015"/>
    </source>
</evidence>
<dbReference type="PANTHER" id="PTHR47504">
    <property type="entry name" value="RIGHT ORIGIN-BINDING PROTEIN"/>
    <property type="match status" value="1"/>
</dbReference>
<evidence type="ECO:0000256" key="3">
    <source>
        <dbReference type="ARBA" id="ARBA00023163"/>
    </source>
</evidence>
<evidence type="ECO:0000259" key="4">
    <source>
        <dbReference type="PROSITE" id="PS01124"/>
    </source>
</evidence>
<dbReference type="Proteomes" id="UP000005512">
    <property type="component" value="Unassembled WGS sequence"/>
</dbReference>
<dbReference type="AlphaFoldDB" id="D1P760"/>
<proteinExistence type="predicted"/>
<dbReference type="InterPro" id="IPR009057">
    <property type="entry name" value="Homeodomain-like_sf"/>
</dbReference>